<dbReference type="InParanoid" id="A0A1U8B3F3"/>
<dbReference type="FunFam" id="3.30.450.270:FF:000001">
    <property type="entry name" value="Phytochrome"/>
    <property type="match status" value="1"/>
</dbReference>
<evidence type="ECO:0000256" key="10">
    <source>
        <dbReference type="PIRSR" id="PIRSR000084-50"/>
    </source>
</evidence>
<dbReference type="PROSITE" id="PS00245">
    <property type="entry name" value="PHYTOCHROME_1"/>
    <property type="match status" value="1"/>
</dbReference>
<dbReference type="OrthoDB" id="2015534at2759"/>
<dbReference type="eggNOG" id="ENOG502QT1B">
    <property type="taxonomic scope" value="Eukaryota"/>
</dbReference>
<evidence type="ECO:0000256" key="8">
    <source>
        <dbReference type="ARBA" id="ARBA00023170"/>
    </source>
</evidence>
<dbReference type="CDD" id="cd00082">
    <property type="entry name" value="HisKA"/>
    <property type="match status" value="1"/>
</dbReference>
<dbReference type="InterPro" id="IPR035965">
    <property type="entry name" value="PAS-like_dom_sf"/>
</dbReference>
<feature type="domain" description="Histidine kinase" evidence="13">
    <location>
        <begin position="899"/>
        <end position="1120"/>
    </location>
</feature>
<evidence type="ECO:0000256" key="11">
    <source>
        <dbReference type="SAM" id="MobiDB-lite"/>
    </source>
</evidence>
<dbReference type="Gene3D" id="3.30.450.40">
    <property type="match status" value="1"/>
</dbReference>
<keyword evidence="15" id="KW-1185">Reference proteome</keyword>
<gene>
    <name evidence="16" type="primary">LOC104606620</name>
</gene>
<dbReference type="GO" id="GO:0006355">
    <property type="term" value="P:regulation of DNA-templated transcription"/>
    <property type="evidence" value="ECO:0007669"/>
    <property type="project" value="InterPro"/>
</dbReference>
<feature type="domain" description="PAS" evidence="14">
    <location>
        <begin position="748"/>
        <end position="800"/>
    </location>
</feature>
<dbReference type="InterPro" id="IPR013515">
    <property type="entry name" value="Phytochrome_cen-reg"/>
</dbReference>
<evidence type="ECO:0000259" key="12">
    <source>
        <dbReference type="PROSITE" id="PS50046"/>
    </source>
</evidence>
<dbReference type="InterPro" id="IPR013767">
    <property type="entry name" value="PAS_fold"/>
</dbReference>
<feature type="region of interest" description="Disordered" evidence="11">
    <location>
        <begin position="1"/>
        <end position="27"/>
    </location>
</feature>
<keyword evidence="4 9" id="KW-0716">Sensory transduction</keyword>
<evidence type="ECO:0000256" key="5">
    <source>
        <dbReference type="ARBA" id="ARBA00022991"/>
    </source>
</evidence>
<dbReference type="PROSITE" id="PS50112">
    <property type="entry name" value="PAS"/>
    <property type="match status" value="2"/>
</dbReference>
<dbReference type="InterPro" id="IPR012129">
    <property type="entry name" value="Phytochrome_A-E"/>
</dbReference>
<dbReference type="Pfam" id="PF01590">
    <property type="entry name" value="GAF"/>
    <property type="match status" value="1"/>
</dbReference>
<dbReference type="SMART" id="SM00091">
    <property type="entry name" value="PAS"/>
    <property type="match status" value="2"/>
</dbReference>
<dbReference type="FunFam" id="3.30.450.20:FF:000034">
    <property type="entry name" value="Phytochrome"/>
    <property type="match status" value="1"/>
</dbReference>
<dbReference type="CDD" id="cd16932">
    <property type="entry name" value="HATPase_Phy-like"/>
    <property type="match status" value="1"/>
</dbReference>
<dbReference type="InterPro" id="IPR044767">
    <property type="entry name" value="Phy_HATPase-like"/>
</dbReference>
<dbReference type="OMA" id="CSRDTRN"/>
<dbReference type="SUPFAM" id="SSF55785">
    <property type="entry name" value="PYP-like sensor domain (PAS domain)"/>
    <property type="match status" value="3"/>
</dbReference>
<dbReference type="GO" id="GO:0009585">
    <property type="term" value="P:red, far-red light phototransduction"/>
    <property type="evidence" value="ECO:0007669"/>
    <property type="project" value="InterPro"/>
</dbReference>
<evidence type="ECO:0000313" key="15">
    <source>
        <dbReference type="Proteomes" id="UP000189703"/>
    </source>
</evidence>
<dbReference type="Pfam" id="PF00989">
    <property type="entry name" value="PAS"/>
    <property type="match status" value="2"/>
</dbReference>
<keyword evidence="6 9" id="KW-0805">Transcription regulation</keyword>
<comment type="function">
    <text evidence="9">Regulatory photoreceptor which exists in two forms that are reversibly interconvertible by light: the Pr form that absorbs maximally in the red region of the spectrum and the Pfr form that absorbs maximally in the far-red region.</text>
</comment>
<dbReference type="GO" id="GO:0005634">
    <property type="term" value="C:nucleus"/>
    <property type="evidence" value="ECO:0000318"/>
    <property type="project" value="GO_Central"/>
</dbReference>
<dbReference type="PRINTS" id="PR01033">
    <property type="entry name" value="PHYTOCHROME"/>
</dbReference>
<dbReference type="InterPro" id="IPR000014">
    <property type="entry name" value="PAS"/>
</dbReference>
<dbReference type="PROSITE" id="PS50109">
    <property type="entry name" value="HIS_KIN"/>
    <property type="match status" value="1"/>
</dbReference>
<dbReference type="PANTHER" id="PTHR47876">
    <property type="entry name" value="OS08G0260000 PROTEIN"/>
    <property type="match status" value="1"/>
</dbReference>
<evidence type="ECO:0000259" key="14">
    <source>
        <dbReference type="PROSITE" id="PS50112"/>
    </source>
</evidence>
<accession>A0A1U8B3F3</accession>
<dbReference type="Pfam" id="PF02518">
    <property type="entry name" value="HATPase_c"/>
    <property type="match status" value="1"/>
</dbReference>
<dbReference type="GO" id="GO:0017006">
    <property type="term" value="P:protein-tetrapyrrole linkage"/>
    <property type="evidence" value="ECO:0007669"/>
    <property type="project" value="InterPro"/>
</dbReference>
<evidence type="ECO:0000256" key="7">
    <source>
        <dbReference type="ARBA" id="ARBA00023163"/>
    </source>
</evidence>
<dbReference type="Proteomes" id="UP000189703">
    <property type="component" value="Unplaced"/>
</dbReference>
<dbReference type="InterPro" id="IPR029016">
    <property type="entry name" value="GAF-like_dom_sf"/>
</dbReference>
<dbReference type="SMR" id="A0A1U8B3F3"/>
<dbReference type="PROSITE" id="PS50046">
    <property type="entry name" value="PHYTOCHROME_2"/>
    <property type="match status" value="1"/>
</dbReference>
<evidence type="ECO:0000313" key="16">
    <source>
        <dbReference type="RefSeq" id="XP_010270221.1"/>
    </source>
</evidence>
<dbReference type="InterPro" id="IPR003594">
    <property type="entry name" value="HATPase_dom"/>
</dbReference>
<dbReference type="InterPro" id="IPR036890">
    <property type="entry name" value="HATPase_C_sf"/>
</dbReference>
<evidence type="ECO:0000256" key="6">
    <source>
        <dbReference type="ARBA" id="ARBA00023015"/>
    </source>
</evidence>
<keyword evidence="5 9" id="KW-0157">Chromophore</keyword>
<dbReference type="InterPro" id="IPR001294">
    <property type="entry name" value="Phytochrome"/>
</dbReference>
<comment type="similarity">
    <text evidence="1 9">Belongs to the phytochrome family.</text>
</comment>
<comment type="subunit">
    <text evidence="2">Homodimer.</text>
</comment>
<keyword evidence="7 9" id="KW-0804">Transcription</keyword>
<dbReference type="Gene3D" id="3.30.565.10">
    <property type="entry name" value="Histidine kinase-like ATPase, C-terminal domain"/>
    <property type="match status" value="1"/>
</dbReference>
<dbReference type="InterPro" id="IPR003661">
    <property type="entry name" value="HisK_dim/P_dom"/>
</dbReference>
<dbReference type="InterPro" id="IPR013516">
    <property type="entry name" value="Phyto_chromo_BS"/>
</dbReference>
<feature type="domain" description="PAS" evidence="14">
    <location>
        <begin position="615"/>
        <end position="685"/>
    </location>
</feature>
<dbReference type="Pfam" id="PF08446">
    <property type="entry name" value="PAS_2"/>
    <property type="match status" value="1"/>
</dbReference>
<dbReference type="SUPFAM" id="SSF55781">
    <property type="entry name" value="GAF domain-like"/>
    <property type="match status" value="2"/>
</dbReference>
<organism evidence="15 16">
    <name type="scientific">Nelumbo nucifera</name>
    <name type="common">Sacred lotus</name>
    <dbReference type="NCBI Taxonomy" id="4432"/>
    <lineage>
        <taxon>Eukaryota</taxon>
        <taxon>Viridiplantae</taxon>
        <taxon>Streptophyta</taxon>
        <taxon>Embryophyta</taxon>
        <taxon>Tracheophyta</taxon>
        <taxon>Spermatophyta</taxon>
        <taxon>Magnoliopsida</taxon>
        <taxon>Proteales</taxon>
        <taxon>Nelumbonaceae</taxon>
        <taxon>Nelumbo</taxon>
    </lineage>
</organism>
<feature type="domain" description="Phytochrome chromophore attachment site" evidence="12">
    <location>
        <begin position="221"/>
        <end position="390"/>
    </location>
</feature>
<dbReference type="SMART" id="SM00065">
    <property type="entry name" value="GAF"/>
    <property type="match status" value="1"/>
</dbReference>
<dbReference type="Pfam" id="PF00512">
    <property type="entry name" value="HisKA"/>
    <property type="match status" value="1"/>
</dbReference>
<proteinExistence type="inferred from homology"/>
<comment type="PTM">
    <text evidence="10">Contains one covalently linked phytochromobilin chromophore.</text>
</comment>
<dbReference type="GO" id="GO:0042803">
    <property type="term" value="F:protein homodimerization activity"/>
    <property type="evidence" value="ECO:0007669"/>
    <property type="project" value="InterPro"/>
</dbReference>
<evidence type="ECO:0000256" key="3">
    <source>
        <dbReference type="ARBA" id="ARBA00022543"/>
    </source>
</evidence>
<feature type="compositionally biased region" description="Low complexity" evidence="11">
    <location>
        <begin position="1"/>
        <end position="19"/>
    </location>
</feature>
<dbReference type="Gene3D" id="1.10.287.130">
    <property type="match status" value="1"/>
</dbReference>
<dbReference type="InterPro" id="IPR005467">
    <property type="entry name" value="His_kinase_dom"/>
</dbReference>
<evidence type="ECO:0000256" key="9">
    <source>
        <dbReference type="PIRNR" id="PIRNR000084"/>
    </source>
</evidence>
<dbReference type="CDD" id="cd00130">
    <property type="entry name" value="PAS"/>
    <property type="match status" value="2"/>
</dbReference>
<feature type="binding site" description="covalent" evidence="10">
    <location>
        <position position="326"/>
    </location>
    <ligand>
        <name>phytochromobilin</name>
        <dbReference type="ChEBI" id="CHEBI:189064"/>
    </ligand>
</feature>
<dbReference type="GeneID" id="104606620"/>
<evidence type="ECO:0000256" key="1">
    <source>
        <dbReference type="ARBA" id="ARBA00008235"/>
    </source>
</evidence>
<evidence type="ECO:0000259" key="13">
    <source>
        <dbReference type="PROSITE" id="PS50109"/>
    </source>
</evidence>
<dbReference type="SMART" id="SM00388">
    <property type="entry name" value="HisKA"/>
    <property type="match status" value="1"/>
</dbReference>
<sequence length="1126" mass="125597">MDEMSSKSNRTNCSRSSSARSKHSTRVVAQTTADAKLHADFEDSEHLFDYSTSIDFNAASADNNIPSSTVSAYLQRMQRGKLIQPFGCMIAVEEESFAVLAYSENVSDMLDLIPLAVPSVEQQEVLTIGTDARTLFRSSSAAALQKAANYGEVNLLNPILVYCRNSGKPFYAIMHRIDVGLVIDLEPVNPADVPVTAAGALKSYKLAAKAISNLQSLPSGNISLLCNVLVREVSDLTGYDRIMVYKFHEDEHGEVIAECRRPDLEPYLGLHYPATDIPQASRFLFMKNKVRMICDCSAPPVKIIQDKKLAQPLSLCGSTLRAPHGCHAQYMANMGSIASLVLSVTINEDDNDMDSGQKKGRKLWGLVVCHHTSPRFVPFPLRYACEFLMQVFGIQLNREVELATQLREKHTLHTQALLCDMLLRDAPVGIFTQSPNVTDLVKCDGAALYYSGKCWLLGVTPTEAQIRDIVGWLLEHHHGSTGLSTDSLMEAGYPGASVLGDAVCGMVAIKITSKDFLFWFRSHTAKEIKWGGAKHDPADKDDGRRMHPRSSFKAFLEVVKKRSLSWEDIEMDAIHSLQLILRGSLQDENKKDSKAIMNMPSVDARIQKVDELRIVTSEMVRLIETASVPILAVDASGNINGWNTKAAELTGLCVEQAIGMPLINLVYDDSVQEVKSMLSLALQGKEEKNVEIKLKTFSPQGSNGRVILVVNACCNRDMAGNVVGVCFIGQDKTGERMVMDKYTRIQGDYTALVRNTCTLIPPIFMIDEHGHCIEWNNAMQKLSGMKREETINKMLVGEVFTLYSFSCQVKDQDTLTRLRILLNSVMAGQDADKLLFGFFDRHGKYVEAFIFANKRTDAEGRIIGVLCFLHVASPELQHALRMQSISEQAAVNNLKELAYIRQEIRNPLHGILFTRNLMEASDLSKEQKKLLRTSILCQEQLAKIINDIDLESIDECCLKMNTVEFNLGEALEVVITQVMTLSRERQVQLIHDLPAEVSSINLYGDNLRLQQVLSDFMMNVLLFTPAFEQSSVVLKVIPRKQRMGTTVQIVHLEFWITHPAPGIPDALIQEMFHHSPSVSREGLGLYISQKLVTIMHGTVQYLREAERSSLIIFIEFPLVHRHTGPV</sequence>
<dbReference type="FunFam" id="3.30.450.20:FF:000039">
    <property type="entry name" value="Phytochrome"/>
    <property type="match status" value="1"/>
</dbReference>
<keyword evidence="8 9" id="KW-0675">Receptor</keyword>
<dbReference type="InterPro" id="IPR016132">
    <property type="entry name" value="Phyto_chromo_attachment"/>
</dbReference>
<dbReference type="STRING" id="4432.A0A1U8B3F3"/>
<dbReference type="NCBIfam" id="TIGR00229">
    <property type="entry name" value="sensory_box"/>
    <property type="match status" value="1"/>
</dbReference>
<dbReference type="RefSeq" id="XP_010270221.1">
    <property type="nucleotide sequence ID" value="XM_010271919.2"/>
</dbReference>
<dbReference type="KEGG" id="nnu:104606620"/>
<dbReference type="InterPro" id="IPR013654">
    <property type="entry name" value="PAS_2"/>
</dbReference>
<dbReference type="GO" id="GO:0009584">
    <property type="term" value="P:detection of visible light"/>
    <property type="evidence" value="ECO:0007669"/>
    <property type="project" value="InterPro"/>
</dbReference>
<dbReference type="Gene3D" id="3.30.450.20">
    <property type="entry name" value="PAS domain"/>
    <property type="match status" value="3"/>
</dbReference>
<dbReference type="InterPro" id="IPR043150">
    <property type="entry name" value="Phytochrome_PHY_sf"/>
</dbReference>
<dbReference type="FunFam" id="3.30.565.10:FF:000064">
    <property type="entry name" value="Phytochrome"/>
    <property type="match status" value="1"/>
</dbReference>
<dbReference type="SMART" id="SM00387">
    <property type="entry name" value="HATPase_c"/>
    <property type="match status" value="1"/>
</dbReference>
<dbReference type="GO" id="GO:0000155">
    <property type="term" value="F:phosphorelay sensor kinase activity"/>
    <property type="evidence" value="ECO:0007669"/>
    <property type="project" value="InterPro"/>
</dbReference>
<evidence type="ECO:0000256" key="4">
    <source>
        <dbReference type="ARBA" id="ARBA00022606"/>
    </source>
</evidence>
<reference evidence="16" key="1">
    <citation type="submission" date="2025-08" db="UniProtKB">
        <authorList>
            <consortium name="RefSeq"/>
        </authorList>
    </citation>
    <scope>IDENTIFICATION</scope>
</reference>
<dbReference type="PIRSF" id="PIRSF000084">
    <property type="entry name" value="Phytochrome"/>
    <property type="match status" value="1"/>
</dbReference>
<dbReference type="InterPro" id="IPR003018">
    <property type="entry name" value="GAF"/>
</dbReference>
<protein>
    <recommendedName>
        <fullName evidence="9">Phytochrome</fullName>
    </recommendedName>
</protein>
<dbReference type="SUPFAM" id="SSF55874">
    <property type="entry name" value="ATPase domain of HSP90 chaperone/DNA topoisomerase II/histidine kinase"/>
    <property type="match status" value="1"/>
</dbReference>
<dbReference type="AlphaFoldDB" id="A0A1U8B3F3"/>
<name>A0A1U8B3F3_NELNU</name>
<dbReference type="Pfam" id="PF00360">
    <property type="entry name" value="PHY"/>
    <property type="match status" value="1"/>
</dbReference>
<evidence type="ECO:0000256" key="2">
    <source>
        <dbReference type="ARBA" id="ARBA00011738"/>
    </source>
</evidence>
<keyword evidence="3 9" id="KW-0600">Photoreceptor protein</keyword>
<dbReference type="PANTHER" id="PTHR47876:SF3">
    <property type="entry name" value="PHYTOCHROME 1"/>
    <property type="match status" value="1"/>
</dbReference>
<dbReference type="Gene3D" id="3.30.450.270">
    <property type="match status" value="1"/>
</dbReference>
<dbReference type="FunCoup" id="A0A1U8B3F3">
    <property type="interactions" value="566"/>
</dbReference>
<dbReference type="GO" id="GO:0009881">
    <property type="term" value="F:photoreceptor activity"/>
    <property type="evidence" value="ECO:0007669"/>
    <property type="project" value="UniProtKB-KW"/>
</dbReference>